<dbReference type="InterPro" id="IPR027417">
    <property type="entry name" value="P-loop_NTPase"/>
</dbReference>
<accession>A0A0W8FWP2</accession>
<proteinExistence type="inferred from homology"/>
<protein>
    <recommendedName>
        <fullName evidence="3">tRNA dimethylallyltransferase</fullName>
        <ecNumber evidence="3">2.5.1.75</ecNumber>
    </recommendedName>
</protein>
<dbReference type="InterPro" id="IPR018022">
    <property type="entry name" value="IPT"/>
</dbReference>
<dbReference type="PANTHER" id="PTHR11088:SF60">
    <property type="entry name" value="TRNA DIMETHYLALLYLTRANSFERASE"/>
    <property type="match status" value="1"/>
</dbReference>
<dbReference type="GO" id="GO:0052381">
    <property type="term" value="F:tRNA dimethylallyltransferase activity"/>
    <property type="evidence" value="ECO:0007669"/>
    <property type="project" value="UniProtKB-EC"/>
</dbReference>
<dbReference type="InterPro" id="IPR039657">
    <property type="entry name" value="Dimethylallyltransferase"/>
</dbReference>
<evidence type="ECO:0000256" key="7">
    <source>
        <dbReference type="ARBA" id="ARBA00022840"/>
    </source>
</evidence>
<keyword evidence="4 10" id="KW-0808">Transferase</keyword>
<evidence type="ECO:0000256" key="5">
    <source>
        <dbReference type="ARBA" id="ARBA00022694"/>
    </source>
</evidence>
<keyword evidence="5" id="KW-0819">tRNA processing</keyword>
<evidence type="ECO:0000256" key="1">
    <source>
        <dbReference type="ARBA" id="ARBA00001946"/>
    </source>
</evidence>
<evidence type="ECO:0000256" key="6">
    <source>
        <dbReference type="ARBA" id="ARBA00022741"/>
    </source>
</evidence>
<evidence type="ECO:0000256" key="8">
    <source>
        <dbReference type="ARBA" id="ARBA00022842"/>
    </source>
</evidence>
<evidence type="ECO:0000313" key="10">
    <source>
        <dbReference type="EMBL" id="KUG25320.1"/>
    </source>
</evidence>
<keyword evidence="7" id="KW-0067">ATP-binding</keyword>
<dbReference type="GO" id="GO:0006400">
    <property type="term" value="P:tRNA modification"/>
    <property type="evidence" value="ECO:0007669"/>
    <property type="project" value="TreeGrafter"/>
</dbReference>
<dbReference type="PANTHER" id="PTHR11088">
    <property type="entry name" value="TRNA DIMETHYLALLYLTRANSFERASE"/>
    <property type="match status" value="1"/>
</dbReference>
<dbReference type="NCBIfam" id="TIGR00174">
    <property type="entry name" value="miaA"/>
    <property type="match status" value="1"/>
</dbReference>
<dbReference type="AlphaFoldDB" id="A0A0W8FWP2"/>
<comment type="cofactor">
    <cofactor evidence="1">
        <name>Mg(2+)</name>
        <dbReference type="ChEBI" id="CHEBI:18420"/>
    </cofactor>
</comment>
<reference evidence="10" key="1">
    <citation type="journal article" date="2015" name="Proc. Natl. Acad. Sci. U.S.A.">
        <title>Networks of energetic and metabolic interactions define dynamics in microbial communities.</title>
        <authorList>
            <person name="Embree M."/>
            <person name="Liu J.K."/>
            <person name="Al-Bassam M.M."/>
            <person name="Zengler K."/>
        </authorList>
    </citation>
    <scope>NUCLEOTIDE SEQUENCE</scope>
</reference>
<gene>
    <name evidence="10" type="ORF">ASZ90_004861</name>
</gene>
<dbReference type="Gene3D" id="3.40.50.300">
    <property type="entry name" value="P-loop containing nucleotide triphosphate hydrolases"/>
    <property type="match status" value="1"/>
</dbReference>
<evidence type="ECO:0000256" key="9">
    <source>
        <dbReference type="ARBA" id="ARBA00049563"/>
    </source>
</evidence>
<dbReference type="GO" id="GO:0005524">
    <property type="term" value="F:ATP binding"/>
    <property type="evidence" value="ECO:0007669"/>
    <property type="project" value="UniProtKB-KW"/>
</dbReference>
<keyword evidence="6" id="KW-0547">Nucleotide-binding</keyword>
<comment type="similarity">
    <text evidence="2">Belongs to the IPP transferase family.</text>
</comment>
<organism evidence="10">
    <name type="scientific">hydrocarbon metagenome</name>
    <dbReference type="NCBI Taxonomy" id="938273"/>
    <lineage>
        <taxon>unclassified sequences</taxon>
        <taxon>metagenomes</taxon>
        <taxon>ecological metagenomes</taxon>
    </lineage>
</organism>
<dbReference type="EMBL" id="LNQE01000717">
    <property type="protein sequence ID" value="KUG25320.1"/>
    <property type="molecule type" value="Genomic_DNA"/>
</dbReference>
<evidence type="ECO:0000256" key="4">
    <source>
        <dbReference type="ARBA" id="ARBA00022679"/>
    </source>
</evidence>
<evidence type="ECO:0000256" key="3">
    <source>
        <dbReference type="ARBA" id="ARBA00012665"/>
    </source>
</evidence>
<dbReference type="EC" id="2.5.1.75" evidence="3"/>
<evidence type="ECO:0000256" key="2">
    <source>
        <dbReference type="ARBA" id="ARBA00005842"/>
    </source>
</evidence>
<comment type="caution">
    <text evidence="10">The sequence shown here is derived from an EMBL/GenBank/DDBJ whole genome shotgun (WGS) entry which is preliminary data.</text>
</comment>
<sequence length="302" mass="34682">MNYNLITLLGPTAVGKTKLAAELAYHFNGEIISADSRQVYVGMDIGTGKDLDDYIINNVQVPHHLIDVISPKHEFDLYKYTKLFKSAYNDITARKKTPFLVGGTGLYLHSILTNYKLVDVDFSSNRAKELLRMNEDELRKVLLELKSGLHNTTDLIDKERIMKAILISESRSAVDNSEKRINSLTIGVKLDRDLIKQRITHRLKERLASGMIDEVKSLVRNGVTHDKLKFFGLEYKYVSQFLQGSLSYNDMYQKLNSAIHNFAKRQMTWFRKMEREGINIHWINGADFNQAKTLIKKEYSGS</sequence>
<dbReference type="Pfam" id="PF01715">
    <property type="entry name" value="IPPT"/>
    <property type="match status" value="1"/>
</dbReference>
<name>A0A0W8FWP2_9ZZZZ</name>
<dbReference type="HAMAP" id="MF_00185">
    <property type="entry name" value="IPP_trans"/>
    <property type="match status" value="1"/>
</dbReference>
<comment type="catalytic activity">
    <reaction evidence="9">
        <text>adenosine(37) in tRNA + dimethylallyl diphosphate = N(6)-dimethylallyladenosine(37) in tRNA + diphosphate</text>
        <dbReference type="Rhea" id="RHEA:26482"/>
        <dbReference type="Rhea" id="RHEA-COMP:10162"/>
        <dbReference type="Rhea" id="RHEA-COMP:10375"/>
        <dbReference type="ChEBI" id="CHEBI:33019"/>
        <dbReference type="ChEBI" id="CHEBI:57623"/>
        <dbReference type="ChEBI" id="CHEBI:74411"/>
        <dbReference type="ChEBI" id="CHEBI:74415"/>
        <dbReference type="EC" id="2.5.1.75"/>
    </reaction>
</comment>
<keyword evidence="8" id="KW-0460">Magnesium</keyword>
<dbReference type="SUPFAM" id="SSF52540">
    <property type="entry name" value="P-loop containing nucleoside triphosphate hydrolases"/>
    <property type="match status" value="2"/>
</dbReference>